<protein>
    <submittedName>
        <fullName evidence="1">Glucitol operon activator</fullName>
    </submittedName>
</protein>
<dbReference type="Pfam" id="PF06923">
    <property type="entry name" value="GutM"/>
    <property type="match status" value="1"/>
</dbReference>
<dbReference type="EMBL" id="UPPP01000073">
    <property type="protein sequence ID" value="VBB07340.1"/>
    <property type="molecule type" value="Genomic_DNA"/>
</dbReference>
<keyword evidence="2" id="KW-1185">Reference proteome</keyword>
<dbReference type="InterPro" id="IPR009693">
    <property type="entry name" value="Glucitol_operon_activator"/>
</dbReference>
<proteinExistence type="predicted"/>
<reference evidence="1 2" key="1">
    <citation type="submission" date="2018-06" db="EMBL/GenBank/DDBJ databases">
        <authorList>
            <person name="Strepis N."/>
        </authorList>
    </citation>
    <scope>NUCLEOTIDE SEQUENCE [LARGE SCALE GENOMIC DNA]</scope>
    <source>
        <strain evidence="1">LUCI</strain>
    </source>
</reference>
<dbReference type="OrthoDB" id="9096700at2"/>
<evidence type="ECO:0000313" key="1">
    <source>
        <dbReference type="EMBL" id="VBB07340.1"/>
    </source>
</evidence>
<dbReference type="RefSeq" id="WP_122628283.1">
    <property type="nucleotide sequence ID" value="NZ_UPPP01000073.1"/>
</dbReference>
<accession>A0A498R8T7</accession>
<dbReference type="AlphaFoldDB" id="A0A498R8T7"/>
<gene>
    <name evidence="1" type="ORF">LUCI_2584</name>
</gene>
<dbReference type="Proteomes" id="UP000277811">
    <property type="component" value="Unassembled WGS sequence"/>
</dbReference>
<sequence>MESFLLALFAAYVIQSLMAYLQMAHFKKIVRELRAKGIVGIGAKKRKLMAGNIVILVSDQSGDIVEAWTMRGVSVFARFKKIENIRGLSLHELRKQTLNEKDPALVDALNQLEAQLI</sequence>
<name>A0A498R8T7_9FIRM</name>
<evidence type="ECO:0000313" key="2">
    <source>
        <dbReference type="Proteomes" id="UP000277811"/>
    </source>
</evidence>
<organism evidence="1 2">
    <name type="scientific">Lucifera butyrica</name>
    <dbReference type="NCBI Taxonomy" id="1351585"/>
    <lineage>
        <taxon>Bacteria</taxon>
        <taxon>Bacillati</taxon>
        <taxon>Bacillota</taxon>
        <taxon>Negativicutes</taxon>
        <taxon>Veillonellales</taxon>
        <taxon>Veillonellaceae</taxon>
        <taxon>Lucifera</taxon>
    </lineage>
</organism>